<reference evidence="2 3" key="1">
    <citation type="submission" date="2020-12" db="EMBL/GenBank/DDBJ databases">
        <title>YIM B01967 draft genome.</title>
        <authorList>
            <person name="Yan X."/>
        </authorList>
    </citation>
    <scope>NUCLEOTIDE SEQUENCE [LARGE SCALE GENOMIC DNA]</scope>
    <source>
        <strain evidence="2 3">YIM B01967</strain>
    </source>
</reference>
<feature type="transmembrane region" description="Helical" evidence="1">
    <location>
        <begin position="32"/>
        <end position="50"/>
    </location>
</feature>
<organism evidence="2 3">
    <name type="scientific">Viridibacillus soli</name>
    <dbReference type="NCBI Taxonomy" id="2798301"/>
    <lineage>
        <taxon>Bacteria</taxon>
        <taxon>Bacillati</taxon>
        <taxon>Bacillota</taxon>
        <taxon>Bacilli</taxon>
        <taxon>Bacillales</taxon>
        <taxon>Caryophanaceae</taxon>
        <taxon>Viridibacillus</taxon>
    </lineage>
</organism>
<evidence type="ECO:0000313" key="3">
    <source>
        <dbReference type="Proteomes" id="UP000618943"/>
    </source>
</evidence>
<comment type="caution">
    <text evidence="2">The sequence shown here is derived from an EMBL/GenBank/DDBJ whole genome shotgun (WGS) entry which is preliminary data.</text>
</comment>
<keyword evidence="1" id="KW-1133">Transmembrane helix</keyword>
<sequence length="60" mass="6501">MNLLMVILGLVAILALVGTVQSIKEKSILGIAFNFATFAVFGWFVVMTVLHQGYPPALVH</sequence>
<dbReference type="InterPro" id="IPR024490">
    <property type="entry name" value="DUF2759"/>
</dbReference>
<keyword evidence="1" id="KW-0812">Transmembrane</keyword>
<dbReference type="EMBL" id="JAEOAH010000004">
    <property type="protein sequence ID" value="MBK3493997.1"/>
    <property type="molecule type" value="Genomic_DNA"/>
</dbReference>
<accession>A0ABS1H3L7</accession>
<protein>
    <submittedName>
        <fullName evidence="2">DUF2759 domain-containing protein</fullName>
    </submittedName>
</protein>
<gene>
    <name evidence="2" type="ORF">JFL43_03805</name>
</gene>
<keyword evidence="1" id="KW-0472">Membrane</keyword>
<evidence type="ECO:0000256" key="1">
    <source>
        <dbReference type="SAM" id="Phobius"/>
    </source>
</evidence>
<evidence type="ECO:0000313" key="2">
    <source>
        <dbReference type="EMBL" id="MBK3493997.1"/>
    </source>
</evidence>
<dbReference type="RefSeq" id="WP_100794230.1">
    <property type="nucleotide sequence ID" value="NZ_JAEOAH010000004.1"/>
</dbReference>
<keyword evidence="3" id="KW-1185">Reference proteome</keyword>
<name>A0ABS1H3L7_9BACL</name>
<dbReference type="Pfam" id="PF10958">
    <property type="entry name" value="DUF2759"/>
    <property type="match status" value="1"/>
</dbReference>
<proteinExistence type="predicted"/>
<dbReference type="Proteomes" id="UP000618943">
    <property type="component" value="Unassembled WGS sequence"/>
</dbReference>